<evidence type="ECO:0000313" key="2">
    <source>
        <dbReference type="EMBL" id="MQL81716.1"/>
    </source>
</evidence>
<comment type="caution">
    <text evidence="2">The sequence shown here is derived from an EMBL/GenBank/DDBJ whole genome shotgun (WGS) entry which is preliminary data.</text>
</comment>
<feature type="non-terminal residue" evidence="2">
    <location>
        <position position="1"/>
    </location>
</feature>
<dbReference type="EMBL" id="NMUH01000584">
    <property type="protein sequence ID" value="MQL81716.1"/>
    <property type="molecule type" value="Genomic_DNA"/>
</dbReference>
<feature type="region of interest" description="Disordered" evidence="1">
    <location>
        <begin position="98"/>
        <end position="134"/>
    </location>
</feature>
<feature type="compositionally biased region" description="Basic and acidic residues" evidence="1">
    <location>
        <begin position="122"/>
        <end position="134"/>
    </location>
</feature>
<feature type="region of interest" description="Disordered" evidence="1">
    <location>
        <begin position="1"/>
        <end position="82"/>
    </location>
</feature>
<accession>A0A843UI59</accession>
<name>A0A843UI59_COLES</name>
<sequence>MADAAAVALPCGQAEEGARSQQETPPPPTADLAPPPPSPMEAWESGARSWLSSLPGSRCPASADMDAWLDSAQPPLPEELTPLSRPRLHQQIVSVHNSLFGGSRQVQPPTPSGGAEGSGGDDGDRADGPRGRFQRAEHWNPVYSWLESLDTDEVVSANDVKDWFLANPEIKENLSRNSRFHCDPPHHNVPDFTRHRYLDLKSSEDNLPNDIGDATDAEQSVQMCKTRTALRILSNGLRARSQIPRKFSSRIPKGKDLTLLKKNEAFLRYELLTDLQNQLVSVLSKSIHVDNLIKAYSPGLRTLSRAEHVTDCSVGKEEKQNLSAVSIGESPSHSVDMVENFLIARKSELSVGLKRKRNASVAASAWSYCEASFGNFSFPLGTIFKHLRFYVENRWDHNGTGARMFNTCQAVIGAHLEYSHQSVLELLQTLLSQSPLLSLSKGTAEEERKEVEGGGDEAFSVGLRGREGVFAAWLLAQP</sequence>
<feature type="compositionally biased region" description="Pro residues" evidence="1">
    <location>
        <begin position="24"/>
        <end position="39"/>
    </location>
</feature>
<dbReference type="Proteomes" id="UP000652761">
    <property type="component" value="Unassembled WGS sequence"/>
</dbReference>
<gene>
    <name evidence="2" type="ORF">Taro_014179</name>
</gene>
<dbReference type="AlphaFoldDB" id="A0A843UI59"/>
<keyword evidence="3" id="KW-1185">Reference proteome</keyword>
<evidence type="ECO:0000256" key="1">
    <source>
        <dbReference type="SAM" id="MobiDB-lite"/>
    </source>
</evidence>
<proteinExistence type="predicted"/>
<evidence type="ECO:0000313" key="3">
    <source>
        <dbReference type="Proteomes" id="UP000652761"/>
    </source>
</evidence>
<protein>
    <submittedName>
        <fullName evidence="2">Uncharacterized protein</fullName>
    </submittedName>
</protein>
<reference evidence="2" key="1">
    <citation type="submission" date="2017-07" db="EMBL/GenBank/DDBJ databases">
        <title>Taro Niue Genome Assembly and Annotation.</title>
        <authorList>
            <person name="Atibalentja N."/>
            <person name="Keating K."/>
            <person name="Fields C.J."/>
        </authorList>
    </citation>
    <scope>NUCLEOTIDE SEQUENCE</scope>
    <source>
        <strain evidence="2">Niue_2</strain>
        <tissue evidence="2">Leaf</tissue>
    </source>
</reference>
<dbReference type="OrthoDB" id="1886825at2759"/>
<organism evidence="2 3">
    <name type="scientific">Colocasia esculenta</name>
    <name type="common">Wild taro</name>
    <name type="synonym">Arum esculentum</name>
    <dbReference type="NCBI Taxonomy" id="4460"/>
    <lineage>
        <taxon>Eukaryota</taxon>
        <taxon>Viridiplantae</taxon>
        <taxon>Streptophyta</taxon>
        <taxon>Embryophyta</taxon>
        <taxon>Tracheophyta</taxon>
        <taxon>Spermatophyta</taxon>
        <taxon>Magnoliopsida</taxon>
        <taxon>Liliopsida</taxon>
        <taxon>Araceae</taxon>
        <taxon>Aroideae</taxon>
        <taxon>Colocasieae</taxon>
        <taxon>Colocasia</taxon>
    </lineage>
</organism>